<dbReference type="HOGENOM" id="CLU_2749516_0_0_9"/>
<protein>
    <submittedName>
        <fullName evidence="1">Uncharacterized protein</fullName>
    </submittedName>
</protein>
<dbReference type="Proteomes" id="UP000030682">
    <property type="component" value="Unassembled WGS sequence"/>
</dbReference>
<name>W8YDP1_BACTU</name>
<evidence type="ECO:0000313" key="1">
    <source>
        <dbReference type="EMBL" id="CDN39659.1"/>
    </source>
</evidence>
<dbReference type="EMBL" id="HG810024">
    <property type="protein sequence ID" value="CDN39659.1"/>
    <property type="molecule type" value="Genomic_DNA"/>
</dbReference>
<organism evidence="1">
    <name type="scientific">Bacillus thuringiensis DB27</name>
    <dbReference type="NCBI Taxonomy" id="1431339"/>
    <lineage>
        <taxon>Bacteria</taxon>
        <taxon>Bacillati</taxon>
        <taxon>Bacillota</taxon>
        <taxon>Bacilli</taxon>
        <taxon>Bacillales</taxon>
        <taxon>Bacillaceae</taxon>
        <taxon>Bacillus</taxon>
        <taxon>Bacillus cereus group</taxon>
    </lineage>
</organism>
<accession>W8YDP1</accession>
<sequence length="70" mass="8219">MYRAIVNIFGFGAKILLRIFNNIKNKTFEIQNGIADICCNYLGDVRNYPYILTGFEAYTRTTYICCYRNE</sequence>
<proteinExistence type="predicted"/>
<reference evidence="1" key="2">
    <citation type="submission" date="2014-01" db="EMBL/GenBank/DDBJ databases">
        <authorList>
            <person name="Aslett M."/>
        </authorList>
    </citation>
    <scope>NUCLEOTIDE SEQUENCE [LARGE SCALE GENOMIC DNA]</scope>
    <source>
        <strain evidence="1">DB27</strain>
    </source>
</reference>
<reference evidence="1" key="1">
    <citation type="submission" date="2014-01" db="EMBL/GenBank/DDBJ databases">
        <title>Draft genome sequence of highly nematicidal Bacillus thuringiensis DB27.</title>
        <authorList>
            <person name="Iatsenko I."/>
            <person name="Pickard D."/>
            <person name="Corton C."/>
            <person name="Dougan G."/>
            <person name="Sommer R.J."/>
        </authorList>
    </citation>
    <scope>NUCLEOTIDE SEQUENCE [LARGE SCALE GENOMIC DNA]</scope>
    <source>
        <strain evidence="1">DB27</strain>
    </source>
</reference>
<dbReference type="AlphaFoldDB" id="W8YDP1"/>
<gene>
    <name evidence="1" type="ORF">BTDB27_p000322</name>
</gene>